<dbReference type="RefSeq" id="WP_203864922.1">
    <property type="nucleotide sequence ID" value="NZ_BONW01000004.1"/>
</dbReference>
<evidence type="ECO:0000313" key="1">
    <source>
        <dbReference type="EMBL" id="GIG86275.1"/>
    </source>
</evidence>
<dbReference type="EMBL" id="BONW01000004">
    <property type="protein sequence ID" value="GIG86275.1"/>
    <property type="molecule type" value="Genomic_DNA"/>
</dbReference>
<dbReference type="NCBIfam" id="TIGR01509">
    <property type="entry name" value="HAD-SF-IA-v3"/>
    <property type="match status" value="1"/>
</dbReference>
<dbReference type="Pfam" id="PF00702">
    <property type="entry name" value="Hydrolase"/>
    <property type="match status" value="1"/>
</dbReference>
<keyword evidence="2" id="KW-1185">Reference proteome</keyword>
<dbReference type="PANTHER" id="PTHR43611">
    <property type="entry name" value="ALPHA-D-GLUCOSE 1-PHOSPHATE PHOSPHATASE"/>
    <property type="match status" value="1"/>
</dbReference>
<dbReference type="Proteomes" id="UP000646749">
    <property type="component" value="Unassembled WGS sequence"/>
</dbReference>
<reference evidence="1 2" key="1">
    <citation type="submission" date="2021-01" db="EMBL/GenBank/DDBJ databases">
        <title>Whole genome shotgun sequence of Plantactinospora endophytica NBRC 110450.</title>
        <authorList>
            <person name="Komaki H."/>
            <person name="Tamura T."/>
        </authorList>
    </citation>
    <scope>NUCLEOTIDE SEQUENCE [LARGE SCALE GENOMIC DNA]</scope>
    <source>
        <strain evidence="1 2">NBRC 110450</strain>
    </source>
</reference>
<dbReference type="InterPro" id="IPR006439">
    <property type="entry name" value="HAD-SF_hydro_IA"/>
</dbReference>
<protein>
    <recommendedName>
        <fullName evidence="3">Hydrolase</fullName>
    </recommendedName>
</protein>
<comment type="caution">
    <text evidence="1">The sequence shown here is derived from an EMBL/GenBank/DDBJ whole genome shotgun (WGS) entry which is preliminary data.</text>
</comment>
<dbReference type="InterPro" id="IPR023214">
    <property type="entry name" value="HAD_sf"/>
</dbReference>
<sequence length="232" mass="25702">MSDVGRVRAILVDDHRCLTHTGRGLAYRVGRFLADRGIPADPELLPRELHAACARHIEFPLGRIATADDERVAWTAMWTDFLGTLAIPFDDALLAEMHRTCHYRAAKRGYPDALPALDALRPHFRLCLATNALPMVREALDGLGLWQAFDHTFVSALIGAEKPDERFFRAALTELRLPPEHVLLVDDLPENVQGARDLGLHGVLIDRSASANETPPGVVRSLTDLVDLLRQA</sequence>
<name>A0ABQ4DV10_9ACTN</name>
<dbReference type="PANTHER" id="PTHR43611:SF3">
    <property type="entry name" value="FLAVIN MONONUCLEOTIDE HYDROLASE 1, CHLOROPLATIC"/>
    <property type="match status" value="1"/>
</dbReference>
<dbReference type="SUPFAM" id="SSF56784">
    <property type="entry name" value="HAD-like"/>
    <property type="match status" value="1"/>
</dbReference>
<dbReference type="PRINTS" id="PR00413">
    <property type="entry name" value="HADHALOGNASE"/>
</dbReference>
<gene>
    <name evidence="1" type="ORF">Pen02_12110</name>
</gene>
<proteinExistence type="predicted"/>
<dbReference type="Gene3D" id="3.40.50.1000">
    <property type="entry name" value="HAD superfamily/HAD-like"/>
    <property type="match status" value="1"/>
</dbReference>
<organism evidence="1 2">
    <name type="scientific">Plantactinospora endophytica</name>
    <dbReference type="NCBI Taxonomy" id="673535"/>
    <lineage>
        <taxon>Bacteria</taxon>
        <taxon>Bacillati</taxon>
        <taxon>Actinomycetota</taxon>
        <taxon>Actinomycetes</taxon>
        <taxon>Micromonosporales</taxon>
        <taxon>Micromonosporaceae</taxon>
        <taxon>Plantactinospora</taxon>
    </lineage>
</organism>
<accession>A0ABQ4DV10</accession>
<evidence type="ECO:0000313" key="2">
    <source>
        <dbReference type="Proteomes" id="UP000646749"/>
    </source>
</evidence>
<dbReference type="InterPro" id="IPR036412">
    <property type="entry name" value="HAD-like_sf"/>
</dbReference>
<evidence type="ECO:0008006" key="3">
    <source>
        <dbReference type="Google" id="ProtNLM"/>
    </source>
</evidence>